<dbReference type="EMBL" id="VCIZ01000003">
    <property type="protein sequence ID" value="TSP13585.1"/>
    <property type="molecule type" value="Genomic_DNA"/>
</dbReference>
<dbReference type="KEGG" id="ccam:M5D45_22615"/>
<dbReference type="Proteomes" id="UP001056132">
    <property type="component" value="Chromosome 2"/>
</dbReference>
<protein>
    <submittedName>
        <fullName evidence="3">Heavy metal resistance regulator</fullName>
    </submittedName>
</protein>
<evidence type="ECO:0000313" key="5">
    <source>
        <dbReference type="Proteomes" id="UP001056132"/>
    </source>
</evidence>
<accession>A0AAE9I5T6</accession>
<feature type="signal peptide" evidence="1">
    <location>
        <begin position="1"/>
        <end position="20"/>
    </location>
</feature>
<feature type="chain" id="PRO_5042278967" evidence="1">
    <location>
        <begin position="21"/>
        <end position="121"/>
    </location>
</feature>
<evidence type="ECO:0000313" key="4">
    <source>
        <dbReference type="Proteomes" id="UP000318943"/>
    </source>
</evidence>
<dbReference type="GO" id="GO:0046686">
    <property type="term" value="P:response to cadmium ion"/>
    <property type="evidence" value="ECO:0007669"/>
    <property type="project" value="InterPro"/>
</dbReference>
<reference evidence="2 4" key="1">
    <citation type="submission" date="2019-05" db="EMBL/GenBank/DDBJ databases">
        <title>Whole genome sequence analysis of Cupriavidus campinensis S14E4C strain.</title>
        <authorList>
            <person name="Abbaszade G."/>
            <person name="Szabo A."/>
            <person name="Toumi M."/>
            <person name="Toth E."/>
        </authorList>
    </citation>
    <scope>NUCLEOTIDE SEQUENCE [LARGE SCALE GENOMIC DNA]</scope>
    <source>
        <strain evidence="2 4">S14E4C</strain>
    </source>
</reference>
<sequence>MRRLLLVFLAILLPIQFAWAGAAAYCAHEERAPANGAGWHIGHHSHVHAGADAHQDAAKPSPKLPDADCAACHFPGSHGVIAQAILPGSYHFVTVRYLPRVAGFGSIPARAPDRPQWSRPA</sequence>
<dbReference type="AlphaFoldDB" id="A0AAE9I5T6"/>
<dbReference type="EMBL" id="CP097331">
    <property type="protein sequence ID" value="URF07952.1"/>
    <property type="molecule type" value="Genomic_DNA"/>
</dbReference>
<dbReference type="Proteomes" id="UP000318943">
    <property type="component" value="Unassembled WGS sequence"/>
</dbReference>
<evidence type="ECO:0000313" key="2">
    <source>
        <dbReference type="EMBL" id="TSP13585.1"/>
    </source>
</evidence>
<evidence type="ECO:0000256" key="1">
    <source>
        <dbReference type="SAM" id="SignalP"/>
    </source>
</evidence>
<dbReference type="NCBIfam" id="NF045614">
    <property type="entry name" value="efflu_CzcI_Cupr"/>
    <property type="match status" value="1"/>
</dbReference>
<reference evidence="3" key="2">
    <citation type="journal article" date="2022" name="Microbiol. Resour. Announc.">
        <title>Genome Sequence of Cupriavidus campinensis Strain G5, a Member of a Bacterial Consortium Capable of Polyethylene Degradation.</title>
        <authorList>
            <person name="Schneider B."/>
            <person name="Pfeiffer F."/>
            <person name="Dyall-Smith M."/>
            <person name="Kunte H.J."/>
        </authorList>
    </citation>
    <scope>NUCLEOTIDE SEQUENCE</scope>
    <source>
        <strain evidence="3">G5</strain>
    </source>
</reference>
<evidence type="ECO:0000313" key="3">
    <source>
        <dbReference type="EMBL" id="URF07952.1"/>
    </source>
</evidence>
<organism evidence="3 5">
    <name type="scientific">Cupriavidus campinensis</name>
    <dbReference type="NCBI Taxonomy" id="151783"/>
    <lineage>
        <taxon>Bacteria</taxon>
        <taxon>Pseudomonadati</taxon>
        <taxon>Pseudomonadota</taxon>
        <taxon>Betaproteobacteria</taxon>
        <taxon>Burkholderiales</taxon>
        <taxon>Burkholderiaceae</taxon>
        <taxon>Cupriavidus</taxon>
    </lineage>
</organism>
<keyword evidence="1" id="KW-0732">Signal</keyword>
<dbReference type="RefSeq" id="WP_144197145.1">
    <property type="nucleotide sequence ID" value="NZ_CAJPVH010000038.1"/>
</dbReference>
<keyword evidence="4" id="KW-1185">Reference proteome</keyword>
<reference evidence="3" key="3">
    <citation type="submission" date="2022-05" db="EMBL/GenBank/DDBJ databases">
        <authorList>
            <person name="Kunte H.-J."/>
        </authorList>
    </citation>
    <scope>NUCLEOTIDE SEQUENCE</scope>
    <source>
        <strain evidence="3">G5</strain>
    </source>
</reference>
<gene>
    <name evidence="2" type="ORF">FGG12_08090</name>
    <name evidence="3" type="ORF">M5D45_22615</name>
</gene>
<dbReference type="InterPro" id="IPR055013">
    <property type="entry name" value="CzcI"/>
</dbReference>
<name>A0AAE9I5T6_9BURK</name>
<proteinExistence type="predicted"/>